<gene>
    <name evidence="1" type="ORF">NCTC11341_01246</name>
</gene>
<evidence type="ECO:0000313" key="1">
    <source>
        <dbReference type="EMBL" id="STH69718.1"/>
    </source>
</evidence>
<reference evidence="1 2" key="1">
    <citation type="submission" date="2018-06" db="EMBL/GenBank/DDBJ databases">
        <authorList>
            <consortium name="Pathogen Informatics"/>
            <person name="Doyle S."/>
        </authorList>
    </citation>
    <scope>NUCLEOTIDE SEQUENCE [LARGE SCALE GENOMIC DNA]</scope>
    <source>
        <strain evidence="1 2">NCTC11341</strain>
    </source>
</reference>
<proteinExistence type="predicted"/>
<sequence length="62" mass="7101">MERMKENILTLKSYPFSTAMVTRQKAMDKTIDMIQANPDLAGSMAPMKVQRSGWRMPLIARI</sequence>
<dbReference type="AlphaFoldDB" id="A0A376NU15"/>
<dbReference type="EMBL" id="UGBT01000002">
    <property type="protein sequence ID" value="STH69718.1"/>
    <property type="molecule type" value="Genomic_DNA"/>
</dbReference>
<accession>A0A376NU15</accession>
<organism evidence="1 2">
    <name type="scientific">Escherichia coli</name>
    <dbReference type="NCBI Taxonomy" id="562"/>
    <lineage>
        <taxon>Bacteria</taxon>
        <taxon>Pseudomonadati</taxon>
        <taxon>Pseudomonadota</taxon>
        <taxon>Gammaproteobacteria</taxon>
        <taxon>Enterobacterales</taxon>
        <taxon>Enterobacteriaceae</taxon>
        <taxon>Escherichia</taxon>
    </lineage>
</organism>
<dbReference type="Proteomes" id="UP000254428">
    <property type="component" value="Unassembled WGS sequence"/>
</dbReference>
<protein>
    <submittedName>
        <fullName evidence="1">D-ribose-binding periplasmic protein</fullName>
    </submittedName>
</protein>
<evidence type="ECO:0000313" key="2">
    <source>
        <dbReference type="Proteomes" id="UP000254428"/>
    </source>
</evidence>
<name>A0A376NU15_ECOLX</name>